<dbReference type="Pfam" id="PF26136">
    <property type="entry name" value="SCO6045_C"/>
    <property type="match status" value="1"/>
</dbReference>
<name>A0A076EQN7_RHOOP</name>
<evidence type="ECO:0000259" key="1">
    <source>
        <dbReference type="Pfam" id="PF26136"/>
    </source>
</evidence>
<evidence type="ECO:0000313" key="2">
    <source>
        <dbReference type="EMBL" id="AII07492.1"/>
    </source>
</evidence>
<feature type="domain" description="SCO6045-like C-terminal" evidence="1">
    <location>
        <begin position="6"/>
        <end position="88"/>
    </location>
</feature>
<organism evidence="2 3">
    <name type="scientific">Rhodococcus opacus</name>
    <name type="common">Nocardia opaca</name>
    <dbReference type="NCBI Taxonomy" id="37919"/>
    <lineage>
        <taxon>Bacteria</taxon>
        <taxon>Bacillati</taxon>
        <taxon>Actinomycetota</taxon>
        <taxon>Actinomycetes</taxon>
        <taxon>Mycobacteriales</taxon>
        <taxon>Nocardiaceae</taxon>
        <taxon>Rhodococcus</taxon>
    </lineage>
</organism>
<reference evidence="2 3" key="1">
    <citation type="submission" date="2014-07" db="EMBL/GenBank/DDBJ databases">
        <title>Genome Sequence of Rhodococcus opacus Strain R7, a Biodegrader of Mono- and Polycyclic Aromatic Hydrocarbons.</title>
        <authorList>
            <person name="Di Gennaro P."/>
            <person name="Zampolli J."/>
            <person name="Presti I."/>
            <person name="Cappelletti M."/>
            <person name="D'Ursi P."/>
            <person name="Orro A."/>
            <person name="Mezzelani A."/>
            <person name="Milanesi L."/>
        </authorList>
    </citation>
    <scope>NUCLEOTIDE SEQUENCE [LARGE SCALE GENOMIC DNA]</scope>
    <source>
        <strain evidence="2 3">R7</strain>
    </source>
</reference>
<sequence>MTGLVARQAALVRALVAAGELPEGFDRHAIDTASKALLRKRSGEVGGHLPHVRAALGDRFFALFAAWAEGRPKVSTHADAAAFTAYLESISELPERSRRRRRLFRPRGI</sequence>
<dbReference type="EMBL" id="CP008947">
    <property type="protein sequence ID" value="AII07492.1"/>
    <property type="molecule type" value="Genomic_DNA"/>
</dbReference>
<dbReference type="AlphaFoldDB" id="A0A076EQN7"/>
<protein>
    <recommendedName>
        <fullName evidence="1">SCO6045-like C-terminal domain-containing protein</fullName>
    </recommendedName>
</protein>
<dbReference type="Proteomes" id="UP000028488">
    <property type="component" value="Chromosome"/>
</dbReference>
<dbReference type="RefSeq" id="WP_235214575.1">
    <property type="nucleotide sequence ID" value="NZ_CP008947.1"/>
</dbReference>
<evidence type="ECO:0000313" key="3">
    <source>
        <dbReference type="Proteomes" id="UP000028488"/>
    </source>
</evidence>
<dbReference type="eggNOG" id="ENOG50335T8">
    <property type="taxonomic scope" value="Bacteria"/>
</dbReference>
<dbReference type="InterPro" id="IPR058711">
    <property type="entry name" value="SCO6045-like_C"/>
</dbReference>
<accession>A0A076EQN7</accession>
<proteinExistence type="predicted"/>
<gene>
    <name evidence="2" type="ORF">EP51_23675</name>
</gene>